<dbReference type="InterPro" id="IPR029066">
    <property type="entry name" value="PLP-binding_barrel"/>
</dbReference>
<evidence type="ECO:0000256" key="4">
    <source>
        <dbReference type="ARBA" id="ARBA00023239"/>
    </source>
</evidence>
<sequence>MRDSVAGFDCASQRELSIMNSKGHFRDSIIYANPCKSERDIEYAKEMGHPLTVVDSVEEVGKLHATKYKGGALIRIKVDDSESAMPFGAKFGATDKAVLKIGVEARRLDIALKGISFHVGSGCFSSRAHYNAIINSVLHCKTLRNQGHPVEMIDIGGGFLPDRDDFALKTASIREAIRSSSGEKLRFIAEPGRFFATDSHDLFVQVIGKKEGPSGWRYTLDESLYGQFTNILFDHQTPRWVRISSSDGEKRKRGKGILFGRTCDSLDVIARSESMEELEVGDWLWFPSMGAYTTATASEFNGFPKPPTFMDTEGQLPALGLISMNTSVDKIEYVKHVSAESMLR</sequence>
<dbReference type="SUPFAM" id="SSF50621">
    <property type="entry name" value="Alanine racemase C-terminal domain-like"/>
    <property type="match status" value="1"/>
</dbReference>
<dbReference type="GO" id="GO:0004586">
    <property type="term" value="F:ornithine decarboxylase activity"/>
    <property type="evidence" value="ECO:0007669"/>
    <property type="project" value="TreeGrafter"/>
</dbReference>
<evidence type="ECO:0000259" key="6">
    <source>
        <dbReference type="Pfam" id="PF02784"/>
    </source>
</evidence>
<dbReference type="InterPro" id="IPR022644">
    <property type="entry name" value="De-COase2_N"/>
</dbReference>
<evidence type="ECO:0000259" key="5">
    <source>
        <dbReference type="Pfam" id="PF00278"/>
    </source>
</evidence>
<accession>A0A6C0BIN3</accession>
<reference evidence="7" key="1">
    <citation type="journal article" date="2020" name="Nature">
        <title>Giant virus diversity and host interactions through global metagenomics.</title>
        <authorList>
            <person name="Schulz F."/>
            <person name="Roux S."/>
            <person name="Paez-Espino D."/>
            <person name="Jungbluth S."/>
            <person name="Walsh D.A."/>
            <person name="Denef V.J."/>
            <person name="McMahon K.D."/>
            <person name="Konstantinidis K.T."/>
            <person name="Eloe-Fadrosh E.A."/>
            <person name="Kyrpides N.C."/>
            <person name="Woyke T."/>
        </authorList>
    </citation>
    <scope>NUCLEOTIDE SEQUENCE</scope>
    <source>
        <strain evidence="7">GVMAG-M-3300013285-6</strain>
    </source>
</reference>
<name>A0A6C0BIN3_9ZZZZ</name>
<keyword evidence="4" id="KW-0456">Lyase</keyword>
<proteinExistence type="inferred from homology"/>
<dbReference type="PANTHER" id="PTHR11482:SF6">
    <property type="entry name" value="ORNITHINE DECARBOXYLASE 1-RELATED"/>
    <property type="match status" value="1"/>
</dbReference>
<comment type="similarity">
    <text evidence="2">Belongs to the Orn/Lys/Arg decarboxylase class-II family.</text>
</comment>
<dbReference type="InterPro" id="IPR002433">
    <property type="entry name" value="Orn_de-COase"/>
</dbReference>
<evidence type="ECO:0000256" key="3">
    <source>
        <dbReference type="ARBA" id="ARBA00022898"/>
    </source>
</evidence>
<keyword evidence="3" id="KW-0663">Pyridoxal phosphate</keyword>
<evidence type="ECO:0000256" key="2">
    <source>
        <dbReference type="ARBA" id="ARBA00008872"/>
    </source>
</evidence>
<comment type="cofactor">
    <cofactor evidence="1">
        <name>pyridoxal 5'-phosphate</name>
        <dbReference type="ChEBI" id="CHEBI:597326"/>
    </cofactor>
</comment>
<dbReference type="SUPFAM" id="SSF51419">
    <property type="entry name" value="PLP-binding barrel"/>
    <property type="match status" value="1"/>
</dbReference>
<dbReference type="GO" id="GO:0005737">
    <property type="term" value="C:cytoplasm"/>
    <property type="evidence" value="ECO:0007669"/>
    <property type="project" value="TreeGrafter"/>
</dbReference>
<dbReference type="AlphaFoldDB" id="A0A6C0BIN3"/>
<dbReference type="Gene3D" id="3.20.20.10">
    <property type="entry name" value="Alanine racemase"/>
    <property type="match status" value="1"/>
</dbReference>
<organism evidence="7">
    <name type="scientific">viral metagenome</name>
    <dbReference type="NCBI Taxonomy" id="1070528"/>
    <lineage>
        <taxon>unclassified sequences</taxon>
        <taxon>metagenomes</taxon>
        <taxon>organismal metagenomes</taxon>
    </lineage>
</organism>
<feature type="domain" description="Orn/DAP/Arg decarboxylase 2 C-terminal" evidence="5">
    <location>
        <begin position="198"/>
        <end position="290"/>
    </location>
</feature>
<dbReference type="InterPro" id="IPR000183">
    <property type="entry name" value="Orn/DAP/Arg_de-COase"/>
</dbReference>
<dbReference type="GO" id="GO:0033387">
    <property type="term" value="P:putrescine biosynthetic process from arginine, via ornithine"/>
    <property type="evidence" value="ECO:0007669"/>
    <property type="project" value="TreeGrafter"/>
</dbReference>
<evidence type="ECO:0008006" key="8">
    <source>
        <dbReference type="Google" id="ProtNLM"/>
    </source>
</evidence>
<dbReference type="Pfam" id="PF00278">
    <property type="entry name" value="Orn_DAP_Arg_deC"/>
    <property type="match status" value="1"/>
</dbReference>
<dbReference type="Gene3D" id="2.40.37.10">
    <property type="entry name" value="Lyase, Ornithine Decarboxylase, Chain A, domain 1"/>
    <property type="match status" value="1"/>
</dbReference>
<dbReference type="InterPro" id="IPR009006">
    <property type="entry name" value="Ala_racemase/Decarboxylase_C"/>
</dbReference>
<dbReference type="PRINTS" id="PR01179">
    <property type="entry name" value="ODADCRBXLASE"/>
</dbReference>
<dbReference type="PRINTS" id="PR01182">
    <property type="entry name" value="ORNDCRBXLASE"/>
</dbReference>
<evidence type="ECO:0000313" key="7">
    <source>
        <dbReference type="EMBL" id="QHS92227.1"/>
    </source>
</evidence>
<evidence type="ECO:0000256" key="1">
    <source>
        <dbReference type="ARBA" id="ARBA00001933"/>
    </source>
</evidence>
<dbReference type="Pfam" id="PF02784">
    <property type="entry name" value="Orn_Arg_deC_N"/>
    <property type="match status" value="1"/>
</dbReference>
<dbReference type="PANTHER" id="PTHR11482">
    <property type="entry name" value="ARGININE/DIAMINOPIMELATE/ORNITHINE DECARBOXYLASE"/>
    <property type="match status" value="1"/>
</dbReference>
<dbReference type="EMBL" id="MN739176">
    <property type="protein sequence ID" value="QHS92227.1"/>
    <property type="molecule type" value="Genomic_DNA"/>
</dbReference>
<protein>
    <recommendedName>
        <fullName evidence="8">Ornithine decarboxylase</fullName>
    </recommendedName>
</protein>
<feature type="domain" description="Orn/DAP/Arg decarboxylase 2 N-terminal" evidence="6">
    <location>
        <begin position="6"/>
        <end position="196"/>
    </location>
</feature>
<dbReference type="InterPro" id="IPR022643">
    <property type="entry name" value="De-COase2_C"/>
</dbReference>